<dbReference type="EMBL" id="BANX01000027">
    <property type="protein sequence ID" value="GAC69725.1"/>
    <property type="molecule type" value="Genomic_DNA"/>
</dbReference>
<dbReference type="PANTHER" id="PTHR33154:SF33">
    <property type="entry name" value="TRANSCRIPTIONAL REPRESSOR SDPR"/>
    <property type="match status" value="1"/>
</dbReference>
<dbReference type="SUPFAM" id="SSF46785">
    <property type="entry name" value="Winged helix' DNA-binding domain"/>
    <property type="match status" value="1"/>
</dbReference>
<evidence type="ECO:0000256" key="1">
    <source>
        <dbReference type="ARBA" id="ARBA00023015"/>
    </source>
</evidence>
<feature type="domain" description="HTH arsR-type" evidence="4">
    <location>
        <begin position="1"/>
        <end position="94"/>
    </location>
</feature>
<reference evidence="5 6" key="1">
    <citation type="submission" date="2013-01" db="EMBL/GenBank/DDBJ databases">
        <title>Whole genome shotgun sequence of Gordonia soli NBRC 108243.</title>
        <authorList>
            <person name="Isaki-Nakamura S."/>
            <person name="Hosoyama A."/>
            <person name="Tsuchikane K."/>
            <person name="Ando Y."/>
            <person name="Baba S."/>
            <person name="Ohji S."/>
            <person name="Hamada M."/>
            <person name="Tamura T."/>
            <person name="Yamazoe A."/>
            <person name="Yamazaki S."/>
            <person name="Fujita N."/>
        </authorList>
    </citation>
    <scope>NUCLEOTIDE SEQUENCE [LARGE SCALE GENOMIC DNA]</scope>
    <source>
        <strain evidence="5 6">NBRC 108243</strain>
    </source>
</reference>
<evidence type="ECO:0000313" key="6">
    <source>
        <dbReference type="Proteomes" id="UP000011666"/>
    </source>
</evidence>
<dbReference type="PROSITE" id="PS50987">
    <property type="entry name" value="HTH_ARSR_2"/>
    <property type="match status" value="1"/>
</dbReference>
<evidence type="ECO:0000256" key="3">
    <source>
        <dbReference type="ARBA" id="ARBA00023163"/>
    </source>
</evidence>
<dbReference type="SMART" id="SM00418">
    <property type="entry name" value="HTH_ARSR"/>
    <property type="match status" value="1"/>
</dbReference>
<keyword evidence="1" id="KW-0805">Transcription regulation</keyword>
<dbReference type="CDD" id="cd00090">
    <property type="entry name" value="HTH_ARSR"/>
    <property type="match status" value="1"/>
</dbReference>
<evidence type="ECO:0000259" key="4">
    <source>
        <dbReference type="PROSITE" id="PS50987"/>
    </source>
</evidence>
<dbReference type="OrthoDB" id="9806976at2"/>
<dbReference type="InterPro" id="IPR001845">
    <property type="entry name" value="HTH_ArsR_DNA-bd_dom"/>
</dbReference>
<dbReference type="Gene3D" id="1.10.10.10">
    <property type="entry name" value="Winged helix-like DNA-binding domain superfamily/Winged helix DNA-binding domain"/>
    <property type="match status" value="1"/>
</dbReference>
<dbReference type="PRINTS" id="PR00778">
    <property type="entry name" value="HTHARSR"/>
</dbReference>
<dbReference type="InterPro" id="IPR036388">
    <property type="entry name" value="WH-like_DNA-bd_sf"/>
</dbReference>
<dbReference type="Pfam" id="PF01022">
    <property type="entry name" value="HTH_5"/>
    <property type="match status" value="1"/>
</dbReference>
<dbReference type="eggNOG" id="COG0640">
    <property type="taxonomic scope" value="Bacteria"/>
</dbReference>
<keyword evidence="2" id="KW-0238">DNA-binding</keyword>
<dbReference type="Proteomes" id="UP000011666">
    <property type="component" value="Unassembled WGS sequence"/>
</dbReference>
<dbReference type="GO" id="GO:0003700">
    <property type="term" value="F:DNA-binding transcription factor activity"/>
    <property type="evidence" value="ECO:0007669"/>
    <property type="project" value="InterPro"/>
</dbReference>
<proteinExistence type="predicted"/>
<evidence type="ECO:0000256" key="2">
    <source>
        <dbReference type="ARBA" id="ARBA00023125"/>
    </source>
</evidence>
<comment type="caution">
    <text evidence="5">The sequence shown here is derived from an EMBL/GenBank/DDBJ whole genome shotgun (WGS) entry which is preliminary data.</text>
</comment>
<name>M0QM29_9ACTN</name>
<dbReference type="PANTHER" id="PTHR33154">
    <property type="entry name" value="TRANSCRIPTIONAL REGULATOR, ARSR FAMILY"/>
    <property type="match status" value="1"/>
</dbReference>
<accession>M0QM29</accession>
<dbReference type="RefSeq" id="WP_007623083.1">
    <property type="nucleotide sequence ID" value="NZ_BANX01000027.1"/>
</dbReference>
<keyword evidence="6" id="KW-1185">Reference proteome</keyword>
<evidence type="ECO:0000313" key="5">
    <source>
        <dbReference type="EMBL" id="GAC69725.1"/>
    </source>
</evidence>
<dbReference type="InterPro" id="IPR051081">
    <property type="entry name" value="HTH_MetalResp_TranReg"/>
</dbReference>
<dbReference type="AlphaFoldDB" id="M0QM29"/>
<keyword evidence="3" id="KW-0804">Transcription</keyword>
<protein>
    <submittedName>
        <fullName evidence="5">Putative ArsR family transcriptional regulator</fullName>
    </submittedName>
</protein>
<dbReference type="NCBIfam" id="NF033788">
    <property type="entry name" value="HTH_metalloreg"/>
    <property type="match status" value="1"/>
</dbReference>
<organism evidence="5 6">
    <name type="scientific">Gordonia soli NBRC 108243</name>
    <dbReference type="NCBI Taxonomy" id="1223545"/>
    <lineage>
        <taxon>Bacteria</taxon>
        <taxon>Bacillati</taxon>
        <taxon>Actinomycetota</taxon>
        <taxon>Actinomycetes</taxon>
        <taxon>Mycobacteriales</taxon>
        <taxon>Gordoniaceae</taxon>
        <taxon>Gordonia</taxon>
    </lineage>
</organism>
<sequence>MPKYQSDVDVVLRALAHPTRRETVERLSRRPAAVSDLAAQFSMTLPALIQHLAILEDAGVITSEKDGRVRTVSLRPSAFDVLHLWLDQHRTSAERQADRLGIHLARHRPKGNPT</sequence>
<dbReference type="InterPro" id="IPR036390">
    <property type="entry name" value="WH_DNA-bd_sf"/>
</dbReference>
<dbReference type="InterPro" id="IPR011991">
    <property type="entry name" value="ArsR-like_HTH"/>
</dbReference>
<dbReference type="STRING" id="1223545.GS4_27_00030"/>
<gene>
    <name evidence="5" type="ORF">GS4_27_00030</name>
</gene>
<dbReference type="GO" id="GO:0003677">
    <property type="term" value="F:DNA binding"/>
    <property type="evidence" value="ECO:0007669"/>
    <property type="project" value="UniProtKB-KW"/>
</dbReference>